<feature type="transmembrane region" description="Helical" evidence="1">
    <location>
        <begin position="12"/>
        <end position="35"/>
    </location>
</feature>
<gene>
    <name evidence="2" type="ORF">M5D96_006680</name>
</gene>
<keyword evidence="1" id="KW-0472">Membrane</keyword>
<evidence type="ECO:0000313" key="3">
    <source>
        <dbReference type="Proteomes" id="UP001059596"/>
    </source>
</evidence>
<keyword evidence="1" id="KW-1133">Transmembrane helix</keyword>
<keyword evidence="3" id="KW-1185">Reference proteome</keyword>
<dbReference type="EMBL" id="JAMKOV010000004">
    <property type="protein sequence ID" value="KAI8040737.1"/>
    <property type="molecule type" value="Genomic_DNA"/>
</dbReference>
<accession>A0A9P9YPL5</accession>
<name>A0A9P9YPL5_9MUSC</name>
<dbReference type="AlphaFoldDB" id="A0A9P9YPL5"/>
<sequence>MLNFHIKSKMRFYTLVIDCFLSVFHKFGNITFSAISTTK</sequence>
<dbReference type="Proteomes" id="UP001059596">
    <property type="component" value="Unassembled WGS sequence"/>
</dbReference>
<evidence type="ECO:0000313" key="2">
    <source>
        <dbReference type="EMBL" id="KAI8040737.1"/>
    </source>
</evidence>
<comment type="caution">
    <text evidence="2">The sequence shown here is derived from an EMBL/GenBank/DDBJ whole genome shotgun (WGS) entry which is preliminary data.</text>
</comment>
<protein>
    <submittedName>
        <fullName evidence="2">Uncharacterized protein</fullName>
    </submittedName>
</protein>
<organism evidence="2 3">
    <name type="scientific">Drosophila gunungcola</name>
    <name type="common">fruit fly</name>
    <dbReference type="NCBI Taxonomy" id="103775"/>
    <lineage>
        <taxon>Eukaryota</taxon>
        <taxon>Metazoa</taxon>
        <taxon>Ecdysozoa</taxon>
        <taxon>Arthropoda</taxon>
        <taxon>Hexapoda</taxon>
        <taxon>Insecta</taxon>
        <taxon>Pterygota</taxon>
        <taxon>Neoptera</taxon>
        <taxon>Endopterygota</taxon>
        <taxon>Diptera</taxon>
        <taxon>Brachycera</taxon>
        <taxon>Muscomorpha</taxon>
        <taxon>Ephydroidea</taxon>
        <taxon>Drosophilidae</taxon>
        <taxon>Drosophila</taxon>
        <taxon>Sophophora</taxon>
    </lineage>
</organism>
<evidence type="ECO:0000256" key="1">
    <source>
        <dbReference type="SAM" id="Phobius"/>
    </source>
</evidence>
<reference evidence="2" key="1">
    <citation type="journal article" date="2023" name="Genome Biol. Evol.">
        <title>Long-read-based Genome Assembly of Drosophila gunungcola Reveals Fewer Chemosensory Genes in Flower-breeding Species.</title>
        <authorList>
            <person name="Negi A."/>
            <person name="Liao B.Y."/>
            <person name="Yeh S.D."/>
        </authorList>
    </citation>
    <scope>NUCLEOTIDE SEQUENCE</scope>
    <source>
        <strain evidence="2">Sukarami</strain>
    </source>
</reference>
<keyword evidence="1" id="KW-0812">Transmembrane</keyword>
<proteinExistence type="predicted"/>